<dbReference type="InterPro" id="IPR052729">
    <property type="entry name" value="Acyl/Acetyltrans_Enzymes"/>
</dbReference>
<proteinExistence type="predicted"/>
<dbReference type="OrthoDB" id="6488802at2759"/>
<accession>A0A7R9QUG9</accession>
<feature type="domain" description="N-acetyltransferase" evidence="1">
    <location>
        <begin position="10"/>
        <end position="143"/>
    </location>
</feature>
<dbReference type="Pfam" id="PF00583">
    <property type="entry name" value="Acetyltransf_1"/>
    <property type="match status" value="1"/>
</dbReference>
<keyword evidence="3" id="KW-1185">Reference proteome</keyword>
<gene>
    <name evidence="2" type="ORF">ONB1V03_LOCUS15486</name>
</gene>
<dbReference type="AlphaFoldDB" id="A0A7R9QUG9"/>
<dbReference type="GO" id="GO:0016747">
    <property type="term" value="F:acyltransferase activity, transferring groups other than amino-acyl groups"/>
    <property type="evidence" value="ECO:0007669"/>
    <property type="project" value="InterPro"/>
</dbReference>
<dbReference type="SUPFAM" id="SSF55729">
    <property type="entry name" value="Acyl-CoA N-acyltransferases (Nat)"/>
    <property type="match status" value="1"/>
</dbReference>
<dbReference type="Proteomes" id="UP000728032">
    <property type="component" value="Unassembled WGS sequence"/>
</dbReference>
<dbReference type="InterPro" id="IPR016181">
    <property type="entry name" value="Acyl_CoA_acyltransferase"/>
</dbReference>
<dbReference type="PANTHER" id="PTHR47237">
    <property type="entry name" value="SLL0310 PROTEIN"/>
    <property type="match status" value="1"/>
</dbReference>
<dbReference type="InterPro" id="IPR000182">
    <property type="entry name" value="GNAT_dom"/>
</dbReference>
<organism evidence="2">
    <name type="scientific">Oppiella nova</name>
    <dbReference type="NCBI Taxonomy" id="334625"/>
    <lineage>
        <taxon>Eukaryota</taxon>
        <taxon>Metazoa</taxon>
        <taxon>Ecdysozoa</taxon>
        <taxon>Arthropoda</taxon>
        <taxon>Chelicerata</taxon>
        <taxon>Arachnida</taxon>
        <taxon>Acari</taxon>
        <taxon>Acariformes</taxon>
        <taxon>Sarcoptiformes</taxon>
        <taxon>Oribatida</taxon>
        <taxon>Brachypylina</taxon>
        <taxon>Oppioidea</taxon>
        <taxon>Oppiidae</taxon>
        <taxon>Oppiella</taxon>
    </lineage>
</organism>
<protein>
    <recommendedName>
        <fullName evidence="1">N-acetyltransferase domain-containing protein</fullName>
    </recommendedName>
</protein>
<reference evidence="2" key="1">
    <citation type="submission" date="2020-11" db="EMBL/GenBank/DDBJ databases">
        <authorList>
            <person name="Tran Van P."/>
        </authorList>
    </citation>
    <scope>NUCLEOTIDE SEQUENCE</scope>
</reference>
<dbReference type="Gene3D" id="3.40.630.30">
    <property type="match status" value="1"/>
</dbReference>
<name>A0A7R9QUG9_9ACAR</name>
<dbReference type="Gene3D" id="3.40.630.90">
    <property type="match status" value="1"/>
</dbReference>
<sequence>MESEKCKHDYTIRVMTSADTPGALRVFASHGLFEANHSLDTYRLMDCNAFYVAIDDTNGAVIGVCGGPFLRPDMAFIGLYGVDERYAGRGIGQKLFAEVMTHIGDRNVCLWSVADKLPLYRDRLGFGLVSEHRMVIYFGKDIKSLPLNTDNNNNIKLLPIGVGDQELIDRVIDYDQQIQGYRRQELLGLSLREPGCVALVAIHTVTDQVVGYGCVREHSSGATTLSPVYGNGMLIARQLMEGLVRDSEWCQRNGFYYYTVDTNRSAIELAGLLALERHEDCRLLFRKAVVGVDYHRIYSILSPNFSL</sequence>
<dbReference type="PROSITE" id="PS51186">
    <property type="entry name" value="GNAT"/>
    <property type="match status" value="1"/>
</dbReference>
<evidence type="ECO:0000313" key="3">
    <source>
        <dbReference type="Proteomes" id="UP000728032"/>
    </source>
</evidence>
<dbReference type="Pfam" id="PF18014">
    <property type="entry name" value="Acetyltransf_18"/>
    <property type="match status" value="1"/>
</dbReference>
<dbReference type="EMBL" id="CAJPVJ010016019">
    <property type="protein sequence ID" value="CAG2176052.1"/>
    <property type="molecule type" value="Genomic_DNA"/>
</dbReference>
<dbReference type="InterPro" id="IPR041496">
    <property type="entry name" value="YitH/HolE_GNAT"/>
</dbReference>
<evidence type="ECO:0000313" key="2">
    <source>
        <dbReference type="EMBL" id="CAD7658866.1"/>
    </source>
</evidence>
<dbReference type="PANTHER" id="PTHR47237:SF1">
    <property type="entry name" value="SLL0310 PROTEIN"/>
    <property type="match status" value="1"/>
</dbReference>
<dbReference type="EMBL" id="OC930844">
    <property type="protein sequence ID" value="CAD7658866.1"/>
    <property type="molecule type" value="Genomic_DNA"/>
</dbReference>
<evidence type="ECO:0000259" key="1">
    <source>
        <dbReference type="PROSITE" id="PS51186"/>
    </source>
</evidence>
<dbReference type="CDD" id="cd04301">
    <property type="entry name" value="NAT_SF"/>
    <property type="match status" value="1"/>
</dbReference>